<dbReference type="Gene3D" id="3.90.76.10">
    <property type="entry name" value="Dipeptide-binding Protein, Domain 1"/>
    <property type="match status" value="1"/>
</dbReference>
<name>A0ABR7LK62_9ACTN</name>
<dbReference type="Gene3D" id="3.10.105.10">
    <property type="entry name" value="Dipeptide-binding Protein, Domain 3"/>
    <property type="match status" value="1"/>
</dbReference>
<feature type="domain" description="Solute-binding protein family 5" evidence="1">
    <location>
        <begin position="78"/>
        <end position="433"/>
    </location>
</feature>
<comment type="caution">
    <text evidence="2">The sequence shown here is derived from an EMBL/GenBank/DDBJ whole genome shotgun (WGS) entry which is preliminary data.</text>
</comment>
<keyword evidence="3" id="KW-1185">Reference proteome</keyword>
<dbReference type="PIRSF" id="PIRSF002741">
    <property type="entry name" value="MppA"/>
    <property type="match status" value="1"/>
</dbReference>
<dbReference type="PANTHER" id="PTHR30290">
    <property type="entry name" value="PERIPLASMIC BINDING COMPONENT OF ABC TRANSPORTER"/>
    <property type="match status" value="1"/>
</dbReference>
<reference evidence="2 3" key="1">
    <citation type="submission" date="2020-06" db="EMBL/GenBank/DDBJ databases">
        <title>Actinomadura xiongansis sp. nov., isolated from soil of Baiyangdian.</title>
        <authorList>
            <person name="Zhang X."/>
        </authorList>
    </citation>
    <scope>NUCLEOTIDE SEQUENCE [LARGE SCALE GENOMIC DNA]</scope>
    <source>
        <strain evidence="2 3">HBUM206468</strain>
    </source>
</reference>
<proteinExistence type="predicted"/>
<dbReference type="InterPro" id="IPR030678">
    <property type="entry name" value="Peptide/Ni-bd"/>
</dbReference>
<sequence>MKTTTRTVALVTGAVAMLVGPVVAVRALSGSDDERISVGAAAPASLVPGDVRDATGRMIAGAVWTGLVSYDPRTGAAVNAAAESITSDDRRVWTVRLRAGGRFHDGSAVTADSFTGAWTAVLRERWHGARLFTEVARVKGAAKAAETGRVAGLETVDARTLRVTLDRPLTGFPALLGDPAFLPLPDAVLRSRDWRSYERLPIGNGPYRVRGHDQRETTLVRVGAKPEDRPIVVRTMPDAARQYAAVQAGELDVATRVPAERHRFMETEFRGRHLIVQGRETTYLAFPLREKRFTSVTLRQAMSMAVDRSAVTEGALGQQASPAVSLVPAGVTLGRREGQCRMCVHDPAAAAAALSDAGGLTGPVTLWFDATDEPAMRAVAQQLRDALKLDVRLKALPTAEYREALADERVDGPFMVHSAPAYPSPVAALAPVLGVPTGYRAKYPADLIAEAEDAATPDEGVVPARLAESALLRDLPVTPLWYGHDHLVWSERVRGVTADAFGGLRLDRLTIPKDG</sequence>
<dbReference type="PANTHER" id="PTHR30290:SF83">
    <property type="entry name" value="ABC TRANSPORTER SUBSTRATE-BINDING PROTEIN"/>
    <property type="match status" value="1"/>
</dbReference>
<dbReference type="RefSeq" id="WP_187241923.1">
    <property type="nucleotide sequence ID" value="NZ_BAAAOK010000008.1"/>
</dbReference>
<gene>
    <name evidence="2" type="ORF">HKK74_05580</name>
</gene>
<evidence type="ECO:0000313" key="3">
    <source>
        <dbReference type="Proteomes" id="UP000805614"/>
    </source>
</evidence>
<dbReference type="InterPro" id="IPR000914">
    <property type="entry name" value="SBP_5_dom"/>
</dbReference>
<dbReference type="InterPro" id="IPR039424">
    <property type="entry name" value="SBP_5"/>
</dbReference>
<accession>A0ABR7LK62</accession>
<organism evidence="2 3">
    <name type="scientific">Actinomadura alba</name>
    <dbReference type="NCBI Taxonomy" id="406431"/>
    <lineage>
        <taxon>Bacteria</taxon>
        <taxon>Bacillati</taxon>
        <taxon>Actinomycetota</taxon>
        <taxon>Actinomycetes</taxon>
        <taxon>Streptosporangiales</taxon>
        <taxon>Thermomonosporaceae</taxon>
        <taxon>Actinomadura</taxon>
    </lineage>
</organism>
<protein>
    <submittedName>
        <fullName evidence="2">ABC transporter substrate-binding protein</fullName>
    </submittedName>
</protein>
<dbReference type="Gene3D" id="3.40.190.10">
    <property type="entry name" value="Periplasmic binding protein-like II"/>
    <property type="match status" value="1"/>
</dbReference>
<dbReference type="CDD" id="cd00995">
    <property type="entry name" value="PBP2_NikA_DppA_OppA_like"/>
    <property type="match status" value="1"/>
</dbReference>
<dbReference type="Proteomes" id="UP000805614">
    <property type="component" value="Unassembled WGS sequence"/>
</dbReference>
<dbReference type="EMBL" id="JABVEC010000002">
    <property type="protein sequence ID" value="MBC6464969.1"/>
    <property type="molecule type" value="Genomic_DNA"/>
</dbReference>
<dbReference type="SUPFAM" id="SSF53850">
    <property type="entry name" value="Periplasmic binding protein-like II"/>
    <property type="match status" value="1"/>
</dbReference>
<evidence type="ECO:0000313" key="2">
    <source>
        <dbReference type="EMBL" id="MBC6464969.1"/>
    </source>
</evidence>
<dbReference type="Pfam" id="PF00496">
    <property type="entry name" value="SBP_bac_5"/>
    <property type="match status" value="1"/>
</dbReference>
<evidence type="ECO:0000259" key="1">
    <source>
        <dbReference type="Pfam" id="PF00496"/>
    </source>
</evidence>